<sequence>MQKRTEKVAFKDESKRVKKIYRKPAIIRMPASGKVDADRVVENLTHQIQEHLSELNEGISHDNE</sequence>
<proteinExistence type="predicted"/>
<reference evidence="1 2" key="2">
    <citation type="submission" date="2008-11" db="EMBL/GenBank/DDBJ databases">
        <authorList>
            <person name="Fulton L."/>
            <person name="Clifton S."/>
            <person name="Fulton B."/>
            <person name="Xu J."/>
            <person name="Minx P."/>
            <person name="Pepin K.H."/>
            <person name="Johnson M."/>
            <person name="Bhonagiri V."/>
            <person name="Nash W.E."/>
            <person name="Mardis E.R."/>
            <person name="Wilson R.K."/>
        </authorList>
    </citation>
    <scope>NUCLEOTIDE SEQUENCE [LARGE SCALE GENOMIC DNA]</scope>
    <source>
        <strain evidence="1 2">ATCC 43243</strain>
    </source>
</reference>
<organism evidence="1 2">
    <name type="scientific">[Bacteroides] pectinophilus ATCC 43243</name>
    <dbReference type="NCBI Taxonomy" id="483218"/>
    <lineage>
        <taxon>Bacteria</taxon>
        <taxon>Bacillati</taxon>
        <taxon>Bacillota</taxon>
        <taxon>Clostridia</taxon>
        <taxon>Eubacteriales</taxon>
    </lineage>
</organism>
<reference evidence="1 2" key="1">
    <citation type="submission" date="2008-11" db="EMBL/GenBank/DDBJ databases">
        <title>Draft genome sequence of Bacteroides pectinophilus (ATCC 43243).</title>
        <authorList>
            <person name="Sudarsanam P."/>
            <person name="Ley R."/>
            <person name="Guruge J."/>
            <person name="Turnbaugh P.J."/>
            <person name="Mahowald M."/>
            <person name="Liep D."/>
            <person name="Gordon J."/>
        </authorList>
    </citation>
    <scope>NUCLEOTIDE SEQUENCE [LARGE SCALE GENOMIC DNA]</scope>
    <source>
        <strain evidence="1 2">ATCC 43243</strain>
    </source>
</reference>
<accession>B7AR69</accession>
<dbReference type="HOGENOM" id="CLU_2858455_0_0_9"/>
<dbReference type="STRING" id="483218.BACPEC_01179"/>
<dbReference type="AlphaFoldDB" id="B7AR69"/>
<evidence type="ECO:0000313" key="1">
    <source>
        <dbReference type="EMBL" id="EEC58191.1"/>
    </source>
</evidence>
<gene>
    <name evidence="1" type="ORF">BACPEC_01179</name>
</gene>
<dbReference type="EMBL" id="ABVQ01000035">
    <property type="protein sequence ID" value="EEC58191.1"/>
    <property type="molecule type" value="Genomic_DNA"/>
</dbReference>
<evidence type="ECO:0000313" key="2">
    <source>
        <dbReference type="Proteomes" id="UP000003136"/>
    </source>
</evidence>
<comment type="caution">
    <text evidence="1">The sequence shown here is derived from an EMBL/GenBank/DDBJ whole genome shotgun (WGS) entry which is preliminary data.</text>
</comment>
<protein>
    <submittedName>
        <fullName evidence="1">Uncharacterized protein</fullName>
    </submittedName>
</protein>
<name>B7AR69_9FIRM</name>
<dbReference type="Proteomes" id="UP000003136">
    <property type="component" value="Unassembled WGS sequence"/>
</dbReference>
<keyword evidence="2" id="KW-1185">Reference proteome</keyword>